<comment type="caution">
    <text evidence="2">The sequence shown here is derived from an EMBL/GenBank/DDBJ whole genome shotgun (WGS) entry which is preliminary data.</text>
</comment>
<feature type="transmembrane region" description="Helical" evidence="1">
    <location>
        <begin position="50"/>
        <end position="68"/>
    </location>
</feature>
<evidence type="ECO:0000256" key="1">
    <source>
        <dbReference type="SAM" id="Phobius"/>
    </source>
</evidence>
<feature type="transmembrane region" description="Helical" evidence="1">
    <location>
        <begin position="21"/>
        <end position="38"/>
    </location>
</feature>
<dbReference type="RefSeq" id="WP_377282147.1">
    <property type="nucleotide sequence ID" value="NZ_JBHRSI010000005.1"/>
</dbReference>
<dbReference type="EMBL" id="JBHUEY010000006">
    <property type="protein sequence ID" value="MFD1785194.1"/>
    <property type="molecule type" value="Genomic_DNA"/>
</dbReference>
<gene>
    <name evidence="2" type="ORF">ACFSC0_17470</name>
</gene>
<evidence type="ECO:0000313" key="2">
    <source>
        <dbReference type="EMBL" id="MFD1785194.1"/>
    </source>
</evidence>
<organism evidence="2 3">
    <name type="scientific">Phenylobacterium terrae</name>
    <dbReference type="NCBI Taxonomy" id="2665495"/>
    <lineage>
        <taxon>Bacteria</taxon>
        <taxon>Pseudomonadati</taxon>
        <taxon>Pseudomonadota</taxon>
        <taxon>Alphaproteobacteria</taxon>
        <taxon>Caulobacterales</taxon>
        <taxon>Caulobacteraceae</taxon>
        <taxon>Phenylobacterium</taxon>
    </lineage>
</organism>
<accession>A0ABW4N5F1</accession>
<protein>
    <submittedName>
        <fullName evidence="2">Uncharacterized protein</fullName>
    </submittedName>
</protein>
<proteinExistence type="predicted"/>
<keyword evidence="1" id="KW-0812">Transmembrane</keyword>
<dbReference type="Proteomes" id="UP001597237">
    <property type="component" value="Unassembled WGS sequence"/>
</dbReference>
<reference evidence="3" key="1">
    <citation type="journal article" date="2019" name="Int. J. Syst. Evol. Microbiol.">
        <title>The Global Catalogue of Microorganisms (GCM) 10K type strain sequencing project: providing services to taxonomists for standard genome sequencing and annotation.</title>
        <authorList>
            <consortium name="The Broad Institute Genomics Platform"/>
            <consortium name="The Broad Institute Genome Sequencing Center for Infectious Disease"/>
            <person name="Wu L."/>
            <person name="Ma J."/>
        </authorList>
    </citation>
    <scope>NUCLEOTIDE SEQUENCE [LARGE SCALE GENOMIC DNA]</scope>
    <source>
        <strain evidence="3">DFY28</strain>
    </source>
</reference>
<keyword evidence="1" id="KW-0472">Membrane</keyword>
<keyword evidence="1" id="KW-1133">Transmembrane helix</keyword>
<evidence type="ECO:0000313" key="3">
    <source>
        <dbReference type="Proteomes" id="UP001597237"/>
    </source>
</evidence>
<keyword evidence="3" id="KW-1185">Reference proteome</keyword>
<sequence>MQRFDLSRILFGDWRSAAEAHVANAVHLVAVLFALWVAREQGMTGPTFDFISLTAIATTIVFGIGRLARTPKPASSES</sequence>
<name>A0ABW4N5F1_9CAUL</name>